<protein>
    <recommendedName>
        <fullName evidence="2">NB-ARC domain-containing protein</fullName>
    </recommendedName>
</protein>
<keyword evidence="4" id="KW-1185">Reference proteome</keyword>
<feature type="domain" description="NB-ARC" evidence="2">
    <location>
        <begin position="141"/>
        <end position="263"/>
    </location>
</feature>
<dbReference type="NCBIfam" id="NF040586">
    <property type="entry name" value="FxSxx_TPR"/>
    <property type="match status" value="1"/>
</dbReference>
<dbReference type="Gene3D" id="3.40.50.300">
    <property type="entry name" value="P-loop containing nucleotide triphosphate hydrolases"/>
    <property type="match status" value="1"/>
</dbReference>
<reference evidence="3 4" key="1">
    <citation type="submission" date="2016-07" db="EMBL/GenBank/DDBJ databases">
        <title>Complete genome sequence of the Lentzea guizhouensis DHS C013.</title>
        <authorList>
            <person name="Cao C."/>
        </authorList>
    </citation>
    <scope>NUCLEOTIDE SEQUENCE [LARGE SCALE GENOMIC DNA]</scope>
    <source>
        <strain evidence="3 4">DHS C013</strain>
    </source>
</reference>
<dbReference type="InterPro" id="IPR002182">
    <property type="entry name" value="NB-ARC"/>
</dbReference>
<dbReference type="EMBL" id="CP016793">
    <property type="protein sequence ID" value="ANZ41447.1"/>
    <property type="molecule type" value="Genomic_DNA"/>
</dbReference>
<dbReference type="SUPFAM" id="SSF52540">
    <property type="entry name" value="P-loop containing nucleoside triphosphate hydrolases"/>
    <property type="match status" value="1"/>
</dbReference>
<dbReference type="InterPro" id="IPR053137">
    <property type="entry name" value="NLR-like"/>
</dbReference>
<sequence length="799" mass="87343">MYVLVAGFRYGSPVVDRPSLSYTELEFEAATELGKPRLVFVLDEEAEGPGPLFRDPEYGDRQEAFRRRLLLDSGLTVKIVKTPAELDTAVVHALTELHAPTPPDTAVLPNVAGIDAGAAAGGVRVWKVPARVQGFTGREGMLTELADAFAEGPVVVRAIEGMGGVGKSSTVIEYAHRHTTDYDVVWWIAAENSDLIAQQLAELGQALRVTEPGEPVAAVVPRVWGALQERERVLVVFDNAEHPHTLAPYLPGGRVRVLITSRFPFWTGVAAPVSIDVFTPQESSRFLAAKAPRLTAGEITEVAERLGHLPSALDQAAALLCDGTFTPAGYLELLDSRGRELLQRGVTVAAAGDAPIPVAASWMVAFDALQSHDLAALQLLTLLAWLAPEPVPLTLITGHPDLLPEPLARTVADPLAVADSMRLLRERALIRVEADSLLLHRIPAALLRTIPTGTLPTATTIDGPVTAALLLHRGRPEDPWDNPAVWPQWQRLLPHLLIATALDRHDLLTTHHDTLVDLLDSVSAYLHTSGQPRHALSHAQHAHRLAHNHHGPDHTITLDASTRLAIRLSALGEYQAARELAEDTLTRRRRVQGDDHPDTLNSASNLAIDLSEVGEHQAARQLDEDTLTRRRRVLGDDHPDTLNSANNLAVDLSELGEYQAARELAEDTLTRRRRVLGDDHPDTLNSASNLAVDLSELGEHQAARELAEDTLTRYRRVLGDDHPDTLNSASNLAIRLRELGEYQAARELAEDTLTRRRRVLGDDHPNTLRTARNLVAILRELNQADQADALETWIDNANL</sequence>
<accession>A0A1B2HUS0</accession>
<evidence type="ECO:0000313" key="3">
    <source>
        <dbReference type="EMBL" id="ANZ41447.1"/>
    </source>
</evidence>
<name>A0A1B2HUS0_9PSEU</name>
<evidence type="ECO:0000256" key="1">
    <source>
        <dbReference type="SAM" id="MobiDB-lite"/>
    </source>
</evidence>
<dbReference type="PANTHER" id="PTHR46082:SF6">
    <property type="entry name" value="AAA+ ATPASE DOMAIN-CONTAINING PROTEIN-RELATED"/>
    <property type="match status" value="1"/>
</dbReference>
<dbReference type="Pfam" id="PF13374">
    <property type="entry name" value="TPR_10"/>
    <property type="match status" value="5"/>
</dbReference>
<dbReference type="Proteomes" id="UP000093053">
    <property type="component" value="Chromosome"/>
</dbReference>
<evidence type="ECO:0000313" key="4">
    <source>
        <dbReference type="Proteomes" id="UP000093053"/>
    </source>
</evidence>
<evidence type="ECO:0000259" key="2">
    <source>
        <dbReference type="Pfam" id="PF00931"/>
    </source>
</evidence>
<organism evidence="3 4">
    <name type="scientific">Lentzea guizhouensis</name>
    <dbReference type="NCBI Taxonomy" id="1586287"/>
    <lineage>
        <taxon>Bacteria</taxon>
        <taxon>Bacillati</taxon>
        <taxon>Actinomycetota</taxon>
        <taxon>Actinomycetes</taxon>
        <taxon>Pseudonocardiales</taxon>
        <taxon>Pseudonocardiaceae</taxon>
        <taxon>Lentzea</taxon>
    </lineage>
</organism>
<dbReference type="STRING" id="1586287.BBK82_41340"/>
<dbReference type="AlphaFoldDB" id="A0A1B2HUS0"/>
<dbReference type="PANTHER" id="PTHR46082">
    <property type="entry name" value="ATP/GTP-BINDING PROTEIN-RELATED"/>
    <property type="match status" value="1"/>
</dbReference>
<dbReference type="PRINTS" id="PR00381">
    <property type="entry name" value="KINESINLIGHT"/>
</dbReference>
<dbReference type="SUPFAM" id="SSF48452">
    <property type="entry name" value="TPR-like"/>
    <property type="match status" value="3"/>
</dbReference>
<proteinExistence type="predicted"/>
<gene>
    <name evidence="3" type="ORF">BBK82_41340</name>
</gene>
<dbReference type="InterPro" id="IPR027417">
    <property type="entry name" value="P-loop_NTPase"/>
</dbReference>
<dbReference type="GO" id="GO:0043531">
    <property type="term" value="F:ADP binding"/>
    <property type="evidence" value="ECO:0007669"/>
    <property type="project" value="InterPro"/>
</dbReference>
<dbReference type="InterPro" id="IPR011990">
    <property type="entry name" value="TPR-like_helical_dom_sf"/>
</dbReference>
<dbReference type="Pfam" id="PF00931">
    <property type="entry name" value="NB-ARC"/>
    <property type="match status" value="1"/>
</dbReference>
<feature type="compositionally biased region" description="Basic residues" evidence="1">
    <location>
        <begin position="540"/>
        <end position="549"/>
    </location>
</feature>
<dbReference type="Gene3D" id="1.25.40.10">
    <property type="entry name" value="Tetratricopeptide repeat domain"/>
    <property type="match status" value="2"/>
</dbReference>
<dbReference type="KEGG" id="led:BBK82_41340"/>
<feature type="region of interest" description="Disordered" evidence="1">
    <location>
        <begin position="531"/>
        <end position="554"/>
    </location>
</feature>